<keyword evidence="1" id="KW-0808">Transferase</keyword>
<reference evidence="1 2" key="1">
    <citation type="submission" date="2013-01" db="EMBL/GenBank/DDBJ databases">
        <authorList>
            <person name="Fiebig A."/>
            <person name="Goeker M."/>
            <person name="Klenk H.-P.P."/>
        </authorList>
    </citation>
    <scope>NUCLEOTIDE SEQUENCE [LARGE SCALE GENOMIC DNA]</scope>
    <source>
        <strain evidence="1 2">DSM 24838</strain>
    </source>
</reference>
<dbReference type="PATRIC" id="fig|1123501.6.peg.1893"/>
<dbReference type="eggNOG" id="COG0596">
    <property type="taxonomic scope" value="Bacteria"/>
</dbReference>
<keyword evidence="1" id="KW-0012">Acyltransferase</keyword>
<proteinExistence type="predicted"/>
<dbReference type="GO" id="GO:0016746">
    <property type="term" value="F:acyltransferase activity"/>
    <property type="evidence" value="ECO:0007669"/>
    <property type="project" value="UniProtKB-KW"/>
</dbReference>
<organism evidence="1 2">
    <name type="scientific">Wenxinia marina DSM 24838</name>
    <dbReference type="NCBI Taxonomy" id="1123501"/>
    <lineage>
        <taxon>Bacteria</taxon>
        <taxon>Pseudomonadati</taxon>
        <taxon>Pseudomonadota</taxon>
        <taxon>Alphaproteobacteria</taxon>
        <taxon>Rhodobacterales</taxon>
        <taxon>Roseobacteraceae</taxon>
        <taxon>Wenxinia</taxon>
    </lineage>
</organism>
<dbReference type="STRING" id="1123501.Wenmar_01797"/>
<dbReference type="SUPFAM" id="SSF53474">
    <property type="entry name" value="alpha/beta-Hydrolases"/>
    <property type="match status" value="1"/>
</dbReference>
<evidence type="ECO:0000313" key="1">
    <source>
        <dbReference type="EMBL" id="KIQ69435.1"/>
    </source>
</evidence>
<dbReference type="Proteomes" id="UP000035100">
    <property type="component" value="Unassembled WGS sequence"/>
</dbReference>
<dbReference type="RefSeq" id="WP_018303571.1">
    <property type="nucleotide sequence ID" value="NZ_KB902299.1"/>
</dbReference>
<dbReference type="Gene3D" id="3.40.50.1820">
    <property type="entry name" value="alpha/beta hydrolase"/>
    <property type="match status" value="1"/>
</dbReference>
<comment type="caution">
    <text evidence="1">The sequence shown here is derived from an EMBL/GenBank/DDBJ whole genome shotgun (WGS) entry which is preliminary data.</text>
</comment>
<gene>
    <name evidence="1" type="ORF">Wenmar_01797</name>
</gene>
<dbReference type="GO" id="GO:0016787">
    <property type="term" value="F:hydrolase activity"/>
    <property type="evidence" value="ECO:0007669"/>
    <property type="project" value="UniProtKB-KW"/>
</dbReference>
<dbReference type="EMBL" id="AONG01000009">
    <property type="protein sequence ID" value="KIQ69435.1"/>
    <property type="molecule type" value="Genomic_DNA"/>
</dbReference>
<sequence length="147" mass="15415">MLLLHGVPGDCETLAPVADLLAETGRASTVSLRYGGHGPHGARPFGTQQQYQDLIQIVETIGGPIDIAAWSYSAHAGLALAINRSDMVRSLYLFEPEFPTFDSDPDHLARIEADTMAAFGPVFDALSAGDLGTALRQALDGAAGHAG</sequence>
<keyword evidence="2" id="KW-1185">Reference proteome</keyword>
<dbReference type="AlphaFoldDB" id="A0A0D0NMA1"/>
<accession>A0A0D0NMA1</accession>
<name>A0A0D0NMA1_9RHOB</name>
<dbReference type="InterPro" id="IPR029058">
    <property type="entry name" value="AB_hydrolase_fold"/>
</dbReference>
<evidence type="ECO:0000313" key="2">
    <source>
        <dbReference type="Proteomes" id="UP000035100"/>
    </source>
</evidence>
<keyword evidence="1" id="KW-0378">Hydrolase</keyword>
<dbReference type="OrthoDB" id="9804723at2"/>
<protein>
    <submittedName>
        <fullName evidence="1">Putative hydrolase or acyltransferase (Alpha/beta hydrolase superfamily)</fullName>
    </submittedName>
</protein>